<dbReference type="InterPro" id="IPR041118">
    <property type="entry name" value="Rx_N"/>
</dbReference>
<dbReference type="RefSeq" id="XP_027087638.2">
    <property type="nucleotide sequence ID" value="XM_027231837.2"/>
</dbReference>
<dbReference type="GO" id="GO:0098542">
    <property type="term" value="P:defense response to other organism"/>
    <property type="evidence" value="ECO:0007669"/>
    <property type="project" value="TreeGrafter"/>
</dbReference>
<feature type="domain" description="Disease resistance N-terminal" evidence="8">
    <location>
        <begin position="6"/>
        <end position="87"/>
    </location>
</feature>
<evidence type="ECO:0000256" key="5">
    <source>
        <dbReference type="ARBA" id="ARBA00022821"/>
    </source>
</evidence>
<dbReference type="InterPro" id="IPR044974">
    <property type="entry name" value="Disease_R_plants"/>
</dbReference>
<accession>A0A6P6UAX4</accession>
<evidence type="ECO:0000256" key="4">
    <source>
        <dbReference type="ARBA" id="ARBA00022741"/>
    </source>
</evidence>
<keyword evidence="3" id="KW-0677">Repeat</keyword>
<reference evidence="12" key="2">
    <citation type="submission" date="2025-08" db="UniProtKB">
        <authorList>
            <consortium name="RefSeq"/>
        </authorList>
    </citation>
    <scope>IDENTIFICATION</scope>
    <source>
        <tissue evidence="12">Leaves</tissue>
    </source>
</reference>
<gene>
    <name evidence="12" type="primary">LOC113709097</name>
</gene>
<protein>
    <submittedName>
        <fullName evidence="12">Disease resistance protein RPM1-like</fullName>
    </submittedName>
</protein>
<dbReference type="Pfam" id="PF18052">
    <property type="entry name" value="Rx_N"/>
    <property type="match status" value="1"/>
</dbReference>
<dbReference type="InterPro" id="IPR027417">
    <property type="entry name" value="P-loop_NTPase"/>
</dbReference>
<evidence type="ECO:0000259" key="9">
    <source>
        <dbReference type="Pfam" id="PF23559"/>
    </source>
</evidence>
<comment type="similarity">
    <text evidence="1">Belongs to the disease resistance NB-LRR family.</text>
</comment>
<dbReference type="SUPFAM" id="SSF52058">
    <property type="entry name" value="L domain-like"/>
    <property type="match status" value="1"/>
</dbReference>
<proteinExistence type="inferred from homology"/>
<evidence type="ECO:0000313" key="11">
    <source>
        <dbReference type="Proteomes" id="UP001652660"/>
    </source>
</evidence>
<dbReference type="Pfam" id="PF23559">
    <property type="entry name" value="WHD_DRP"/>
    <property type="match status" value="1"/>
</dbReference>
<dbReference type="GO" id="GO:0051607">
    <property type="term" value="P:defense response to virus"/>
    <property type="evidence" value="ECO:0007669"/>
    <property type="project" value="UniProtKB-ARBA"/>
</dbReference>
<dbReference type="OrthoDB" id="690341at2759"/>
<dbReference type="InterPro" id="IPR038005">
    <property type="entry name" value="RX-like_CC"/>
</dbReference>
<dbReference type="PANTHER" id="PTHR23155:SF1205">
    <property type="entry name" value="DISEASE RESISTANCE PROTEIN RPM1"/>
    <property type="match status" value="1"/>
</dbReference>
<keyword evidence="6" id="KW-0067">ATP-binding</keyword>
<dbReference type="InterPro" id="IPR032675">
    <property type="entry name" value="LRR_dom_sf"/>
</dbReference>
<dbReference type="Proteomes" id="UP001652660">
    <property type="component" value="Chromosome 9c"/>
</dbReference>
<feature type="domain" description="Disease resistance R13L4/SHOC-2-like LRR" evidence="10">
    <location>
        <begin position="561"/>
        <end position="873"/>
    </location>
</feature>
<dbReference type="Pfam" id="PF23598">
    <property type="entry name" value="LRR_14"/>
    <property type="match status" value="1"/>
</dbReference>
<dbReference type="PANTHER" id="PTHR23155">
    <property type="entry name" value="DISEASE RESISTANCE PROTEIN RP"/>
    <property type="match status" value="1"/>
</dbReference>
<dbReference type="InterPro" id="IPR055414">
    <property type="entry name" value="LRR_R13L4/SHOC2-like"/>
</dbReference>
<dbReference type="GO" id="GO:0043531">
    <property type="term" value="F:ADP binding"/>
    <property type="evidence" value="ECO:0007669"/>
    <property type="project" value="InterPro"/>
</dbReference>
<dbReference type="Gene3D" id="1.10.8.430">
    <property type="entry name" value="Helical domain of apoptotic protease-activating factors"/>
    <property type="match status" value="1"/>
</dbReference>
<organism evidence="11 12">
    <name type="scientific">Coffea arabica</name>
    <name type="common">Arabian coffee</name>
    <dbReference type="NCBI Taxonomy" id="13443"/>
    <lineage>
        <taxon>Eukaryota</taxon>
        <taxon>Viridiplantae</taxon>
        <taxon>Streptophyta</taxon>
        <taxon>Embryophyta</taxon>
        <taxon>Tracheophyta</taxon>
        <taxon>Spermatophyta</taxon>
        <taxon>Magnoliopsida</taxon>
        <taxon>eudicotyledons</taxon>
        <taxon>Gunneridae</taxon>
        <taxon>Pentapetalae</taxon>
        <taxon>asterids</taxon>
        <taxon>lamiids</taxon>
        <taxon>Gentianales</taxon>
        <taxon>Rubiaceae</taxon>
        <taxon>Ixoroideae</taxon>
        <taxon>Gardenieae complex</taxon>
        <taxon>Bertiereae - Coffeeae clade</taxon>
        <taxon>Coffeeae</taxon>
        <taxon>Coffea</taxon>
    </lineage>
</organism>
<sequence>MTDPCVQFALAKLDAFLTGELQLPKKVDTGIRTLRSELGTITAFLSEAHQRAVQDQQILNWVRKVQDAAYDIIDILDLFDHHKAENGRAFSVTRRRAYRSIADQINDIKSTLEEINKGRERYLPLPANSSHAALTPSPTTNRVYSHLHPRIAPLFLADADVVGFEEDRDMLMAWALDMVDEHKVMFVVGMGGSGKTTLAKQVFEAVKQDFGCSAWISVSKSKKKLEILRNMLDQLCRCSSRAETAPAPQQQSSEHYINLIREYLLDKRYVIVLDDLWADDVWRSIMLALPRRNRSRIIITTRRGDIAYSLKDGSVDVHPIQHLSLEKAKELIHRIAFPGSRICPPALATLSNEILGKCEGLPLAITEIGHLLSTKGEREPEWKKLRDSLASELTSHGRLANIAKVLILSYDDLPYHLKNCFLLMNTFPPNHPIQRTELIRLWIAEDFITEGNNGKELEDLGEEYLNELIQRNLVQVWQMDIDGRPRTCHVQNIIHEIVLSQLQDENFCEVYPDQGTFDISKERVRRISIHKGNLGQLCPNLRARALLKFGRSAPCQHSIPIGYSSLKMLRELHLEGANLDMFPADIEELLLLRYLCLRNTGIRSIPKSIGKLKHLETLDLKQTLVRTLPKEICHLSKLRYLLVYRYDNEDYVAFNTIKGFEVAGEITWSANLRKLLFVQVNKNHKIIVAMRGLRELRRLGIMGLRKEDGRILSETIQMLPNLHSLNVAAENEAEVLDMQKISHPPRLQRLYLNGRLERMPIWISKLHDLVRLRLKWSRLDQQFSNPINTLQDLPNLLELQLLDAYNGEQLDFNAGKFQKLEILELELLRQLKMVIMERNSLPCLQKLIIRRCGRLRQIPVGIDELSQLKEIHLYDMPKNFVSMLEKNGGSLYHLVRHVPLIRSYDAQNGGRWDVKDLSD</sequence>
<dbReference type="Gene3D" id="3.80.10.10">
    <property type="entry name" value="Ribonuclease Inhibitor"/>
    <property type="match status" value="2"/>
</dbReference>
<dbReference type="InterPro" id="IPR036388">
    <property type="entry name" value="WH-like_DNA-bd_sf"/>
</dbReference>
<keyword evidence="11" id="KW-1185">Reference proteome</keyword>
<dbReference type="Gene3D" id="3.40.50.300">
    <property type="entry name" value="P-loop containing nucleotide triphosphate hydrolases"/>
    <property type="match status" value="1"/>
</dbReference>
<dbReference type="SUPFAM" id="SSF52540">
    <property type="entry name" value="P-loop containing nucleoside triphosphate hydrolases"/>
    <property type="match status" value="1"/>
</dbReference>
<feature type="domain" description="NB-ARC" evidence="7">
    <location>
        <begin position="176"/>
        <end position="339"/>
    </location>
</feature>
<reference evidence="11" key="1">
    <citation type="journal article" date="2025" name="Foods">
        <title>Unveiling the Microbial Signatures of Arabica Coffee Cherries: Insights into Ripeness Specific Diversity, Functional Traits, and Implications for Quality and Safety.</title>
        <authorList>
            <consortium name="RefSeq"/>
            <person name="Tenea G.N."/>
            <person name="Cifuentes V."/>
            <person name="Reyes P."/>
            <person name="Cevallos-Vallejos M."/>
        </authorList>
    </citation>
    <scope>NUCLEOTIDE SEQUENCE [LARGE SCALE GENOMIC DNA]</scope>
</reference>
<dbReference type="Gene3D" id="1.10.10.10">
    <property type="entry name" value="Winged helix-like DNA-binding domain superfamily/Winged helix DNA-binding domain"/>
    <property type="match status" value="1"/>
</dbReference>
<keyword evidence="5" id="KW-0611">Plant defense</keyword>
<dbReference type="GeneID" id="113709097"/>
<dbReference type="AlphaFoldDB" id="A0A6P6UAX4"/>
<feature type="domain" description="Disease resistance protein winged helix" evidence="9">
    <location>
        <begin position="427"/>
        <end position="498"/>
    </location>
</feature>
<evidence type="ECO:0000256" key="6">
    <source>
        <dbReference type="ARBA" id="ARBA00022840"/>
    </source>
</evidence>
<evidence type="ECO:0000256" key="3">
    <source>
        <dbReference type="ARBA" id="ARBA00022737"/>
    </source>
</evidence>
<dbReference type="Gene3D" id="1.20.5.4130">
    <property type="match status" value="1"/>
</dbReference>
<dbReference type="InterPro" id="IPR042197">
    <property type="entry name" value="Apaf_helical"/>
</dbReference>
<dbReference type="PRINTS" id="PR00364">
    <property type="entry name" value="DISEASERSIST"/>
</dbReference>
<evidence type="ECO:0000259" key="10">
    <source>
        <dbReference type="Pfam" id="PF23598"/>
    </source>
</evidence>
<dbReference type="GO" id="GO:0005524">
    <property type="term" value="F:ATP binding"/>
    <property type="evidence" value="ECO:0007669"/>
    <property type="project" value="UniProtKB-KW"/>
</dbReference>
<keyword evidence="2" id="KW-0433">Leucine-rich repeat</keyword>
<evidence type="ECO:0000259" key="8">
    <source>
        <dbReference type="Pfam" id="PF18052"/>
    </source>
</evidence>
<name>A0A6P6UAX4_COFAR</name>
<keyword evidence="4" id="KW-0547">Nucleotide-binding</keyword>
<evidence type="ECO:0000313" key="12">
    <source>
        <dbReference type="RefSeq" id="XP_027087638.2"/>
    </source>
</evidence>
<dbReference type="InterPro" id="IPR002182">
    <property type="entry name" value="NB-ARC"/>
</dbReference>
<evidence type="ECO:0000256" key="2">
    <source>
        <dbReference type="ARBA" id="ARBA00022614"/>
    </source>
</evidence>
<dbReference type="CDD" id="cd14798">
    <property type="entry name" value="RX-CC_like"/>
    <property type="match status" value="1"/>
</dbReference>
<evidence type="ECO:0000259" key="7">
    <source>
        <dbReference type="Pfam" id="PF00931"/>
    </source>
</evidence>
<dbReference type="Pfam" id="PF00931">
    <property type="entry name" value="NB-ARC"/>
    <property type="match status" value="1"/>
</dbReference>
<dbReference type="InterPro" id="IPR058922">
    <property type="entry name" value="WHD_DRP"/>
</dbReference>
<evidence type="ECO:0000256" key="1">
    <source>
        <dbReference type="ARBA" id="ARBA00008894"/>
    </source>
</evidence>